<comment type="caution">
    <text evidence="1">The sequence shown here is derived from an EMBL/GenBank/DDBJ whole genome shotgun (WGS) entry which is preliminary data.</text>
</comment>
<dbReference type="EMBL" id="CZPT02000414">
    <property type="protein sequence ID" value="SCU65814.1"/>
    <property type="molecule type" value="Genomic_DNA"/>
</dbReference>
<dbReference type="InterPro" id="IPR029069">
    <property type="entry name" value="HotDog_dom_sf"/>
</dbReference>
<gene>
    <name evidence="1" type="ORF">TEOVI_000847000</name>
</gene>
<reference evidence="1" key="1">
    <citation type="submission" date="2016-09" db="EMBL/GenBank/DDBJ databases">
        <authorList>
            <person name="Hebert L."/>
            <person name="Moumen B."/>
        </authorList>
    </citation>
    <scope>NUCLEOTIDE SEQUENCE [LARGE SCALE GENOMIC DNA]</scope>
    <source>
        <strain evidence="1">OVI</strain>
    </source>
</reference>
<dbReference type="Gene3D" id="3.10.129.10">
    <property type="entry name" value="Hotdog Thioesterase"/>
    <property type="match status" value="1"/>
</dbReference>
<protein>
    <submittedName>
        <fullName evidence="1">Uncharacterized protein</fullName>
    </submittedName>
</protein>
<sequence>MFCDAEDGAAIVSHIPISPFVPIQHNNIDVSAVNRLANFAIRFAREHGWCSSHPFKMSSGPKIGENKGESNELDDITVFYAGVEVELAEETPKFKREGTPASLFLYAQLWLSHVGVSSNGLYGKLFSFKKDEEDCREFLGSFKLTGVTVSRTTRKPTPIPAPRLEMMRSLIAKNTAASELPRVERINFSQLNERCRFASVRSHEEFACALPSHPAVAPLKVGYRREFHLRETDFDFNRHVNQVVTITMVINTFRAALGDNTTIFPRLLDTDVHPLDGDLLIRRLRIDYVREVPADHAAMAVMLFFQDDVSMDNVIASSTNSRKKSLTELWFIVQGIPAAETNPFVSAVGKVLLRC</sequence>
<dbReference type="GeneID" id="92382404"/>
<dbReference type="RefSeq" id="XP_067077353.1">
    <property type="nucleotide sequence ID" value="XM_067221252.1"/>
</dbReference>
<evidence type="ECO:0000313" key="2">
    <source>
        <dbReference type="Proteomes" id="UP000195570"/>
    </source>
</evidence>
<name>A0A1G4I1Z2_TRYEQ</name>
<organism evidence="1 2">
    <name type="scientific">Trypanosoma equiperdum</name>
    <dbReference type="NCBI Taxonomy" id="5694"/>
    <lineage>
        <taxon>Eukaryota</taxon>
        <taxon>Discoba</taxon>
        <taxon>Euglenozoa</taxon>
        <taxon>Kinetoplastea</taxon>
        <taxon>Metakinetoplastina</taxon>
        <taxon>Trypanosomatida</taxon>
        <taxon>Trypanosomatidae</taxon>
        <taxon>Trypanosoma</taxon>
    </lineage>
</organism>
<keyword evidence="2" id="KW-1185">Reference proteome</keyword>
<proteinExistence type="predicted"/>
<dbReference type="SUPFAM" id="SSF54637">
    <property type="entry name" value="Thioesterase/thiol ester dehydrase-isomerase"/>
    <property type="match status" value="1"/>
</dbReference>
<dbReference type="VEuPathDB" id="TriTrypDB:TEOVI_000847000"/>
<dbReference type="AlphaFoldDB" id="A0A1G4I1Z2"/>
<accession>A0A1G4I1Z2</accession>
<dbReference type="Proteomes" id="UP000195570">
    <property type="component" value="Unassembled WGS sequence"/>
</dbReference>
<evidence type="ECO:0000313" key="1">
    <source>
        <dbReference type="EMBL" id="SCU65814.1"/>
    </source>
</evidence>